<dbReference type="Proteomes" id="UP000290289">
    <property type="component" value="Chromosome 13"/>
</dbReference>
<dbReference type="EMBL" id="RDQH01000339">
    <property type="protein sequence ID" value="RXH79676.1"/>
    <property type="molecule type" value="Genomic_DNA"/>
</dbReference>
<reference evidence="2 3" key="1">
    <citation type="submission" date="2018-10" db="EMBL/GenBank/DDBJ databases">
        <title>A high-quality apple genome assembly.</title>
        <authorList>
            <person name="Hu J."/>
        </authorList>
    </citation>
    <scope>NUCLEOTIDE SEQUENCE [LARGE SCALE GENOMIC DNA]</scope>
    <source>
        <strain evidence="3">cv. HFTH1</strain>
        <tissue evidence="2">Young leaf</tissue>
    </source>
</reference>
<gene>
    <name evidence="2" type="ORF">DVH24_040823</name>
</gene>
<evidence type="ECO:0000313" key="3">
    <source>
        <dbReference type="Proteomes" id="UP000290289"/>
    </source>
</evidence>
<keyword evidence="3" id="KW-1185">Reference proteome</keyword>
<evidence type="ECO:0000256" key="1">
    <source>
        <dbReference type="SAM" id="MobiDB-lite"/>
    </source>
</evidence>
<comment type="caution">
    <text evidence="2">The sequence shown here is derived from an EMBL/GenBank/DDBJ whole genome shotgun (WGS) entry which is preliminary data.</text>
</comment>
<evidence type="ECO:0000313" key="2">
    <source>
        <dbReference type="EMBL" id="RXH79676.1"/>
    </source>
</evidence>
<feature type="compositionally biased region" description="Low complexity" evidence="1">
    <location>
        <begin position="79"/>
        <end position="89"/>
    </location>
</feature>
<proteinExistence type="predicted"/>
<organism evidence="2 3">
    <name type="scientific">Malus domestica</name>
    <name type="common">Apple</name>
    <name type="synonym">Pyrus malus</name>
    <dbReference type="NCBI Taxonomy" id="3750"/>
    <lineage>
        <taxon>Eukaryota</taxon>
        <taxon>Viridiplantae</taxon>
        <taxon>Streptophyta</taxon>
        <taxon>Embryophyta</taxon>
        <taxon>Tracheophyta</taxon>
        <taxon>Spermatophyta</taxon>
        <taxon>Magnoliopsida</taxon>
        <taxon>eudicotyledons</taxon>
        <taxon>Gunneridae</taxon>
        <taxon>Pentapetalae</taxon>
        <taxon>rosids</taxon>
        <taxon>fabids</taxon>
        <taxon>Rosales</taxon>
        <taxon>Rosaceae</taxon>
        <taxon>Amygdaloideae</taxon>
        <taxon>Maleae</taxon>
        <taxon>Malus</taxon>
    </lineage>
</organism>
<feature type="region of interest" description="Disordered" evidence="1">
    <location>
        <begin position="79"/>
        <end position="108"/>
    </location>
</feature>
<dbReference type="AlphaFoldDB" id="A0A498I8A9"/>
<name>A0A498I8A9_MALDO</name>
<accession>A0A498I8A9</accession>
<sequence length="140" mass="15936">MGFFFKNYFERFTVEFRLFQDPSSFVHQHLTPFVGIDIKSYVDLTTLHHESAKPPKPRKIASFSCDSFSSSSFPPPAPYAAAPKPSLKSALKRPKPAESIPEETLPEKKRLMFKTTMDALEQRVKEAAEDSITYKDSCEI</sequence>
<protein>
    <submittedName>
        <fullName evidence="2">Uncharacterized protein</fullName>
    </submittedName>
</protein>